<protein>
    <submittedName>
        <fullName evidence="1">Uncharacterized protein</fullName>
    </submittedName>
</protein>
<dbReference type="EMBL" id="FOVD01000003">
    <property type="protein sequence ID" value="SFN41737.1"/>
    <property type="molecule type" value="Genomic_DNA"/>
</dbReference>
<evidence type="ECO:0000313" key="2">
    <source>
        <dbReference type="Proteomes" id="UP000198769"/>
    </source>
</evidence>
<keyword evidence="2" id="KW-1185">Reference proteome</keyword>
<reference evidence="2" key="1">
    <citation type="submission" date="2016-10" db="EMBL/GenBank/DDBJ databases">
        <authorList>
            <person name="Varghese N."/>
            <person name="Submissions S."/>
        </authorList>
    </citation>
    <scope>NUCLEOTIDE SEQUENCE [LARGE SCALE GENOMIC DNA]</scope>
    <source>
        <strain evidence="2">DSM 25575</strain>
    </source>
</reference>
<organism evidence="1 2">
    <name type="scientific">Chryseobacterium oleae</name>
    <dbReference type="NCBI Taxonomy" id="491207"/>
    <lineage>
        <taxon>Bacteria</taxon>
        <taxon>Pseudomonadati</taxon>
        <taxon>Bacteroidota</taxon>
        <taxon>Flavobacteriia</taxon>
        <taxon>Flavobacteriales</taxon>
        <taxon>Weeksellaceae</taxon>
        <taxon>Chryseobacterium group</taxon>
        <taxon>Chryseobacterium</taxon>
    </lineage>
</organism>
<gene>
    <name evidence="1" type="ORF">SAMN05421594_2699</name>
</gene>
<dbReference type="InterPro" id="IPR058074">
    <property type="entry name" value="Bacteriocin-like"/>
</dbReference>
<accession>A0A1I4YUV0</accession>
<dbReference type="AlphaFoldDB" id="A0A1I4YUV0"/>
<sequence length="60" mass="6357">MIMKNLKKLSRQDLKNVKGALNAILPLQIGCAVRCVCTSTVDGSPFIGICDSRTGLCCSA</sequence>
<dbReference type="Proteomes" id="UP000198769">
    <property type="component" value="Unassembled WGS sequence"/>
</dbReference>
<name>A0A1I4YUV0_CHROL</name>
<evidence type="ECO:0000313" key="1">
    <source>
        <dbReference type="EMBL" id="SFN41737.1"/>
    </source>
</evidence>
<proteinExistence type="predicted"/>
<dbReference type="NCBIfam" id="NF047798">
    <property type="entry name" value="leader_Chryseo"/>
    <property type="match status" value="1"/>
</dbReference>